<keyword evidence="3" id="KW-1185">Reference proteome</keyword>
<dbReference type="GO" id="GO:0003677">
    <property type="term" value="F:DNA binding"/>
    <property type="evidence" value="ECO:0007669"/>
    <property type="project" value="InterPro"/>
</dbReference>
<proteinExistence type="predicted"/>
<name>A0A6N7Y0H3_9FIRM</name>
<gene>
    <name evidence="2" type="ORF">FYJ83_19370</name>
</gene>
<sequence length="265" mass="31441">HLLFKASADTILTWFSKLNKSENFKPGIISTMHTFGRDLKWNPHIHMIVTEGASGNKTVWRKISHIPFNMLRKRWQATILDFLHKYLGNSFYALKSRLFKTYSDGFYVYAKSNMDSNAKDAVEYIIRYTGRPAMAQSRILNYDGEFVTFYYDRHEDNQRVTEKIHAFDFIKRLIIHIPDEQFKMIRYYGLYAKEYTHSSKLYRMESLGKRKFRKKYSHWRARLLLAFGLDPLSCSCGQTMELVDIFNFNKNPYIDNLSPPRYNSA</sequence>
<dbReference type="PANTHER" id="PTHR37023:SF1">
    <property type="entry name" value="ISSOD25 TRANSPOSASE TNPA_ISSOD25"/>
    <property type="match status" value="1"/>
</dbReference>
<accession>A0A6N7Y0H3</accession>
<dbReference type="Pfam" id="PF04986">
    <property type="entry name" value="Y2_Tnp"/>
    <property type="match status" value="1"/>
</dbReference>
<dbReference type="InterPro" id="IPR007069">
    <property type="entry name" value="Transposase_32"/>
</dbReference>
<feature type="domain" description="Transposase IS801/IS1294" evidence="1">
    <location>
        <begin position="27"/>
        <end position="193"/>
    </location>
</feature>
<evidence type="ECO:0000313" key="3">
    <source>
        <dbReference type="Proteomes" id="UP000469523"/>
    </source>
</evidence>
<dbReference type="GO" id="GO:0004803">
    <property type="term" value="F:transposase activity"/>
    <property type="evidence" value="ECO:0007669"/>
    <property type="project" value="InterPro"/>
</dbReference>
<reference evidence="2 3" key="1">
    <citation type="submission" date="2019-09" db="EMBL/GenBank/DDBJ databases">
        <title>In-depth cultivation of the pig gut microbiome towards novel bacterial diversity and tailored functional studies.</title>
        <authorList>
            <person name="Wylensek D."/>
            <person name="Hitch T.C.A."/>
            <person name="Clavel T."/>
        </authorList>
    </citation>
    <scope>NUCLEOTIDE SEQUENCE [LARGE SCALE GENOMIC DNA]</scope>
    <source>
        <strain evidence="2 3">WCA3-693-APC-4?</strain>
    </source>
</reference>
<dbReference type="GO" id="GO:0006313">
    <property type="term" value="P:DNA transposition"/>
    <property type="evidence" value="ECO:0007669"/>
    <property type="project" value="InterPro"/>
</dbReference>
<dbReference type="Proteomes" id="UP000469523">
    <property type="component" value="Unassembled WGS sequence"/>
</dbReference>
<protein>
    <submittedName>
        <fullName evidence="2">IS91 family transposase</fullName>
    </submittedName>
</protein>
<dbReference type="PANTHER" id="PTHR37023">
    <property type="entry name" value="TRANSPOSASE"/>
    <property type="match status" value="1"/>
</dbReference>
<dbReference type="EMBL" id="VUNQ01000116">
    <property type="protein sequence ID" value="MSU03597.1"/>
    <property type="molecule type" value="Genomic_DNA"/>
</dbReference>
<dbReference type="AlphaFoldDB" id="A0A6N7Y0H3"/>
<dbReference type="RefSeq" id="WP_195838083.1">
    <property type="nucleotide sequence ID" value="NZ_VUNQ01000116.1"/>
</dbReference>
<organism evidence="2 3">
    <name type="scientific">Tissierella pigra</name>
    <dbReference type="NCBI Taxonomy" id="2607614"/>
    <lineage>
        <taxon>Bacteria</taxon>
        <taxon>Bacillati</taxon>
        <taxon>Bacillota</taxon>
        <taxon>Tissierellia</taxon>
        <taxon>Tissierellales</taxon>
        <taxon>Tissierellaceae</taxon>
        <taxon>Tissierella</taxon>
    </lineage>
</organism>
<feature type="non-terminal residue" evidence="2">
    <location>
        <position position="1"/>
    </location>
</feature>
<evidence type="ECO:0000259" key="1">
    <source>
        <dbReference type="Pfam" id="PF04986"/>
    </source>
</evidence>
<evidence type="ECO:0000313" key="2">
    <source>
        <dbReference type="EMBL" id="MSU03597.1"/>
    </source>
</evidence>
<comment type="caution">
    <text evidence="2">The sequence shown here is derived from an EMBL/GenBank/DDBJ whole genome shotgun (WGS) entry which is preliminary data.</text>
</comment>